<sequence length="368" mass="39524">MKSVSPDSAEELIDLIYEAAVLPEFWPAALDKLATLSQSLGSILIARSTDGLKMTASTPMFMQEATEYFLTFSAQNERLRRLIALGRSGFVADSDVFSQEEIVKEPMFSDYLIPRGLGQGIATVIPMPTGDEIILHCEGRFQGAPTAPALIARMDLLRPHIARAALVASRIAFEKARTAVETLSRVGIPAAAVSLSGELLLTNPGFEAESQVWTTRFRDRLALQDGVAQALLVEALRATRHGTSVRSIPITKTGGPAILHVLPVCRDARDLFSRAAAILVLTRATDRSGPPDSLLQALFDLTPSEAVIAKKLSLGLSANQIAAESGRSLETIRNQIKRVLSKSGHSRQSDLLVTLAVLTKGTPPPPGT</sequence>
<accession>A0A3P5XF42</accession>
<proteinExistence type="predicted"/>
<dbReference type="GO" id="GO:0003677">
    <property type="term" value="F:DNA binding"/>
    <property type="evidence" value="ECO:0007669"/>
    <property type="project" value="InterPro"/>
</dbReference>
<dbReference type="RefSeq" id="WP_124088508.1">
    <property type="nucleotide sequence ID" value="NZ_UXAW01000118.1"/>
</dbReference>
<dbReference type="GO" id="GO:0006355">
    <property type="term" value="P:regulation of DNA-templated transcription"/>
    <property type="evidence" value="ECO:0007669"/>
    <property type="project" value="InterPro"/>
</dbReference>
<evidence type="ECO:0000313" key="2">
    <source>
        <dbReference type="EMBL" id="VDC33431.1"/>
    </source>
</evidence>
<reference evidence="2 3" key="1">
    <citation type="submission" date="2018-11" db="EMBL/GenBank/DDBJ databases">
        <authorList>
            <person name="Criscuolo A."/>
        </authorList>
    </citation>
    <scope>NUCLEOTIDE SEQUENCE [LARGE SCALE GENOMIC DNA]</scope>
    <source>
        <strain evidence="2">ACIP111625</strain>
    </source>
</reference>
<dbReference type="Gene3D" id="1.10.10.10">
    <property type="entry name" value="Winged helix-like DNA-binding domain superfamily/Winged helix DNA-binding domain"/>
    <property type="match status" value="1"/>
</dbReference>
<name>A0A3P5XF42_9RHOB</name>
<dbReference type="InterPro" id="IPR036388">
    <property type="entry name" value="WH-like_DNA-bd_sf"/>
</dbReference>
<dbReference type="OrthoDB" id="8107794at2"/>
<gene>
    <name evidence="2" type="ORF">XINFAN_03826</name>
</gene>
<dbReference type="AlphaFoldDB" id="A0A3P5XF42"/>
<dbReference type="InterPro" id="IPR016032">
    <property type="entry name" value="Sig_transdc_resp-reg_C-effctor"/>
</dbReference>
<evidence type="ECO:0000259" key="1">
    <source>
        <dbReference type="SMART" id="SM00421"/>
    </source>
</evidence>
<dbReference type="EMBL" id="UXAW01000118">
    <property type="protein sequence ID" value="VDC33431.1"/>
    <property type="molecule type" value="Genomic_DNA"/>
</dbReference>
<dbReference type="Proteomes" id="UP000277498">
    <property type="component" value="Unassembled WGS sequence"/>
</dbReference>
<dbReference type="SMART" id="SM00421">
    <property type="entry name" value="HTH_LUXR"/>
    <property type="match status" value="1"/>
</dbReference>
<evidence type="ECO:0000313" key="3">
    <source>
        <dbReference type="Proteomes" id="UP000277498"/>
    </source>
</evidence>
<organism evidence="2 3">
    <name type="scientific">Pseudogemmobacter humi</name>
    <dbReference type="NCBI Taxonomy" id="2483812"/>
    <lineage>
        <taxon>Bacteria</taxon>
        <taxon>Pseudomonadati</taxon>
        <taxon>Pseudomonadota</taxon>
        <taxon>Alphaproteobacteria</taxon>
        <taxon>Rhodobacterales</taxon>
        <taxon>Paracoccaceae</taxon>
        <taxon>Pseudogemmobacter</taxon>
    </lineage>
</organism>
<dbReference type="SUPFAM" id="SSF46894">
    <property type="entry name" value="C-terminal effector domain of the bipartite response regulators"/>
    <property type="match status" value="1"/>
</dbReference>
<protein>
    <recommendedName>
        <fullName evidence="1">HTH luxR-type domain-containing protein</fullName>
    </recommendedName>
</protein>
<feature type="domain" description="HTH luxR-type" evidence="1">
    <location>
        <begin position="298"/>
        <end position="355"/>
    </location>
</feature>
<dbReference type="InterPro" id="IPR000792">
    <property type="entry name" value="Tscrpt_reg_LuxR_C"/>
</dbReference>
<keyword evidence="3" id="KW-1185">Reference proteome</keyword>